<evidence type="ECO:0000256" key="8">
    <source>
        <dbReference type="PIRSR" id="PIRSR000350-2"/>
    </source>
</evidence>
<evidence type="ECO:0000256" key="4">
    <source>
        <dbReference type="ARBA" id="ARBA00023002"/>
    </source>
</evidence>
<dbReference type="InterPro" id="IPR036188">
    <property type="entry name" value="FAD/NAD-bd_sf"/>
</dbReference>
<evidence type="ECO:0000256" key="6">
    <source>
        <dbReference type="ARBA" id="ARBA00023157"/>
    </source>
</evidence>
<gene>
    <name evidence="14" type="ORF">C823_02159</name>
</gene>
<feature type="binding site" evidence="9">
    <location>
        <begin position="168"/>
        <end position="175"/>
    </location>
    <ligand>
        <name>NAD(+)</name>
        <dbReference type="ChEBI" id="CHEBI:57540"/>
    </ligand>
</feature>
<accession>N2ANY2</accession>
<dbReference type="GO" id="GO:0050660">
    <property type="term" value="F:flavin adenine dinucleotide binding"/>
    <property type="evidence" value="ECO:0007669"/>
    <property type="project" value="TreeGrafter"/>
</dbReference>
<evidence type="ECO:0000256" key="5">
    <source>
        <dbReference type="ARBA" id="ARBA00023027"/>
    </source>
</evidence>
<dbReference type="GO" id="GO:0006103">
    <property type="term" value="P:2-oxoglutarate metabolic process"/>
    <property type="evidence" value="ECO:0007669"/>
    <property type="project" value="TreeGrafter"/>
</dbReference>
<dbReference type="PRINTS" id="PR00368">
    <property type="entry name" value="FADPNR"/>
</dbReference>
<proteinExistence type="inferred from homology"/>
<evidence type="ECO:0000313" key="14">
    <source>
        <dbReference type="EMBL" id="EMZ27810.1"/>
    </source>
</evidence>
<feature type="active site" description="Proton acceptor" evidence="8">
    <location>
        <position position="412"/>
    </location>
</feature>
<dbReference type="Pfam" id="PF02852">
    <property type="entry name" value="Pyr_redox_dim"/>
    <property type="match status" value="1"/>
</dbReference>
<keyword evidence="4 11" id="KW-0560">Oxidoreductase</keyword>
<feature type="binding site" evidence="9">
    <location>
        <position position="280"/>
    </location>
    <ligand>
        <name>FAD</name>
        <dbReference type="ChEBI" id="CHEBI:57692"/>
    </ligand>
</feature>
<dbReference type="GO" id="GO:0004148">
    <property type="term" value="F:dihydrolipoyl dehydrogenase (NADH) activity"/>
    <property type="evidence" value="ECO:0007669"/>
    <property type="project" value="TreeGrafter"/>
</dbReference>
<dbReference type="SUPFAM" id="SSF55424">
    <property type="entry name" value="FAD/NAD-linked reductases, dimerisation (C-terminal) domain"/>
    <property type="match status" value="1"/>
</dbReference>
<comment type="caution">
    <text evidence="14">The sequence shown here is derived from an EMBL/GenBank/DDBJ whole genome shotgun (WGS) entry which is preliminary data.</text>
</comment>
<feature type="binding site" evidence="9">
    <location>
        <position position="49"/>
    </location>
    <ligand>
        <name>FAD</name>
        <dbReference type="ChEBI" id="CHEBI:57692"/>
    </ligand>
</feature>
<dbReference type="eggNOG" id="COG1249">
    <property type="taxonomic scope" value="Bacteria"/>
</dbReference>
<keyword evidence="2 11" id="KW-0285">Flavoprotein</keyword>
<feature type="domain" description="FAD/NAD(P)-binding" evidence="13">
    <location>
        <begin position="3"/>
        <end position="296"/>
    </location>
</feature>
<keyword evidence="6" id="KW-1015">Disulfide bond</keyword>
<dbReference type="FunFam" id="3.30.390.30:FF:000001">
    <property type="entry name" value="Dihydrolipoyl dehydrogenase"/>
    <property type="match status" value="1"/>
</dbReference>
<keyword evidence="3 9" id="KW-0274">FAD</keyword>
<keyword evidence="9" id="KW-0547">Nucleotide-binding</keyword>
<reference evidence="14 15" key="1">
    <citation type="journal article" date="2014" name="Genome Announc.">
        <title>Draft genome sequences of the altered schaedler flora, a defined bacterial community from gnotobiotic mice.</title>
        <authorList>
            <person name="Wannemuehler M.J."/>
            <person name="Overstreet A.M."/>
            <person name="Ward D.V."/>
            <person name="Phillips G.J."/>
        </authorList>
    </citation>
    <scope>NUCLEOTIDE SEQUENCE [LARGE SCALE GENOMIC DNA]</scope>
    <source>
        <strain evidence="14 15">ASF492</strain>
    </source>
</reference>
<dbReference type="Gene3D" id="3.30.390.30">
    <property type="match status" value="1"/>
</dbReference>
<dbReference type="InterPro" id="IPR004099">
    <property type="entry name" value="Pyr_nucl-diS_OxRdtase_dimer"/>
</dbReference>
<dbReference type="InterPro" id="IPR012999">
    <property type="entry name" value="Pyr_OxRdtase_I_AS"/>
</dbReference>
<dbReference type="PANTHER" id="PTHR22912">
    <property type="entry name" value="DISULFIDE OXIDOREDUCTASE"/>
    <property type="match status" value="1"/>
</dbReference>
<feature type="domain" description="Pyridine nucleotide-disulphide oxidoreductase dimerisation" evidence="12">
    <location>
        <begin position="316"/>
        <end position="423"/>
    </location>
</feature>
<dbReference type="PANTHER" id="PTHR22912:SF217">
    <property type="entry name" value="DIHYDROLIPOYL DEHYDROGENASE"/>
    <property type="match status" value="1"/>
</dbReference>
<sequence>MMYDLAIIGGGPAGYAAAFEAVCKELHVILFEKDLMGGTCLNRGCIPTKYLAHTAELYAQANSLDSFGIEVKRLRLNAKVLHKRKNEILDQLRAGLLQRMEQQKIRIVTAKAYVAERNVIFADDKKYYAKNILIASGSVPAQSFVDGAITSDQMIHLDFIPKSLKIIGGGIAAVEFASMYHDMGTNVNMCIRGERILRRFDKEISVSVTNILNKRGIEIRTNCTADMMKEKDAQVILSVTGRSPNTNGIFAKELGIRTDQGIVTDCSGRTNVPGIYAAGDVTDNSSQLAHVAMEQGKRAVGAMIGEEDKKPFTVVQCIYIHPEIALAGCSEVEARKQGKTVAVGKQTMAANARTMISTGERGFVKLVADVNTKKIIGAQVMCERAGDLISEIALAIDRQLTIEEMLHSVRPHPSYCEAVMEAAIMLKGKIKNV</sequence>
<evidence type="ECO:0000256" key="2">
    <source>
        <dbReference type="ARBA" id="ARBA00022630"/>
    </source>
</evidence>
<feature type="disulfide bond" description="Redox-active" evidence="10">
    <location>
        <begin position="40"/>
        <end position="45"/>
    </location>
</feature>
<evidence type="ECO:0000313" key="15">
    <source>
        <dbReference type="Proteomes" id="UP000012589"/>
    </source>
</evidence>
<dbReference type="InterPro" id="IPR016156">
    <property type="entry name" value="FAD/NAD-linked_Rdtase_dimer_sf"/>
</dbReference>
<dbReference type="PROSITE" id="PS00076">
    <property type="entry name" value="PYRIDINE_REDOX_1"/>
    <property type="match status" value="1"/>
</dbReference>
<name>N2ANY2_9FIRM</name>
<dbReference type="AlphaFoldDB" id="N2ANY2"/>
<dbReference type="PATRIC" id="fig|1235802.3.peg.2294"/>
<protein>
    <recommendedName>
        <fullName evidence="16">Dihydrolipoyl dehydrogenase</fullName>
    </recommendedName>
</protein>
<evidence type="ECO:0000256" key="9">
    <source>
        <dbReference type="PIRSR" id="PIRSR000350-3"/>
    </source>
</evidence>
<evidence type="ECO:0000256" key="11">
    <source>
        <dbReference type="RuleBase" id="RU003691"/>
    </source>
</evidence>
<evidence type="ECO:0008006" key="16">
    <source>
        <dbReference type="Google" id="ProtNLM"/>
    </source>
</evidence>
<dbReference type="InterPro" id="IPR001100">
    <property type="entry name" value="Pyr_nuc-diS_OxRdtase"/>
</dbReference>
<dbReference type="InterPro" id="IPR023753">
    <property type="entry name" value="FAD/NAD-binding_dom"/>
</dbReference>
<dbReference type="SUPFAM" id="SSF51905">
    <property type="entry name" value="FAD/NAD(P)-binding domain"/>
    <property type="match status" value="1"/>
</dbReference>
<dbReference type="PIRSF" id="PIRSF000350">
    <property type="entry name" value="Mercury_reductase_MerA"/>
    <property type="match status" value="1"/>
</dbReference>
<keyword evidence="15" id="KW-1185">Reference proteome</keyword>
<dbReference type="EMBL" id="AQFT01000067">
    <property type="protein sequence ID" value="EMZ27810.1"/>
    <property type="molecule type" value="Genomic_DNA"/>
</dbReference>
<dbReference type="Proteomes" id="UP000012589">
    <property type="component" value="Unassembled WGS sequence"/>
</dbReference>
<organism evidence="14 15">
    <name type="scientific">Eubacterium plexicaudatum ASF492</name>
    <dbReference type="NCBI Taxonomy" id="1235802"/>
    <lineage>
        <taxon>Bacteria</taxon>
        <taxon>Bacillati</taxon>
        <taxon>Bacillota</taxon>
        <taxon>Clostridia</taxon>
        <taxon>Eubacteriales</taxon>
        <taxon>Eubacteriaceae</taxon>
        <taxon>Eubacterium</taxon>
    </lineage>
</organism>
<dbReference type="PRINTS" id="PR00411">
    <property type="entry name" value="PNDRDTASEI"/>
</dbReference>
<dbReference type="InterPro" id="IPR050151">
    <property type="entry name" value="Class-I_Pyr_Nuc-Dis_Oxidored"/>
</dbReference>
<evidence type="ECO:0000256" key="7">
    <source>
        <dbReference type="ARBA" id="ARBA00023284"/>
    </source>
</evidence>
<dbReference type="STRING" id="1235802.C823_02159"/>
<evidence type="ECO:0000256" key="10">
    <source>
        <dbReference type="PIRSR" id="PIRSR000350-4"/>
    </source>
</evidence>
<feature type="binding site" evidence="9">
    <location>
        <position position="241"/>
    </location>
    <ligand>
        <name>NAD(+)</name>
        <dbReference type="ChEBI" id="CHEBI:57540"/>
    </ligand>
</feature>
<dbReference type="HOGENOM" id="CLU_016755_0_3_9"/>
<dbReference type="OrthoDB" id="9807946at2"/>
<evidence type="ECO:0000259" key="12">
    <source>
        <dbReference type="Pfam" id="PF02852"/>
    </source>
</evidence>
<keyword evidence="7 11" id="KW-0676">Redox-active center</keyword>
<dbReference type="Gene3D" id="3.50.50.60">
    <property type="entry name" value="FAD/NAD(P)-binding domain"/>
    <property type="match status" value="2"/>
</dbReference>
<evidence type="ECO:0000256" key="1">
    <source>
        <dbReference type="ARBA" id="ARBA00007532"/>
    </source>
</evidence>
<evidence type="ECO:0000256" key="3">
    <source>
        <dbReference type="ARBA" id="ARBA00022827"/>
    </source>
</evidence>
<comment type="similarity">
    <text evidence="1 11">Belongs to the class-I pyridine nucleotide-disulfide oxidoreductase family.</text>
</comment>
<dbReference type="Pfam" id="PF07992">
    <property type="entry name" value="Pyr_redox_2"/>
    <property type="match status" value="1"/>
</dbReference>
<comment type="cofactor">
    <cofactor evidence="9">
        <name>FAD</name>
        <dbReference type="ChEBI" id="CHEBI:57692"/>
    </cofactor>
    <text evidence="9">Binds 1 FAD per subunit.</text>
</comment>
<evidence type="ECO:0000259" key="13">
    <source>
        <dbReference type="Pfam" id="PF07992"/>
    </source>
</evidence>
<keyword evidence="5 9" id="KW-0520">NAD</keyword>